<gene>
    <name evidence="2" type="ORF">BINO364_LOCUS16239</name>
</gene>
<feature type="non-terminal residue" evidence="2">
    <location>
        <position position="123"/>
    </location>
</feature>
<evidence type="ECO:0000313" key="3">
    <source>
        <dbReference type="Proteomes" id="UP000838878"/>
    </source>
</evidence>
<proteinExistence type="predicted"/>
<reference evidence="2" key="1">
    <citation type="submission" date="2021-12" db="EMBL/GenBank/DDBJ databases">
        <authorList>
            <person name="Martin H S."/>
        </authorList>
    </citation>
    <scope>NUCLEOTIDE SEQUENCE</scope>
</reference>
<keyword evidence="3" id="KW-1185">Reference proteome</keyword>
<dbReference type="InterPro" id="IPR048998">
    <property type="entry name" value="STPR"/>
</dbReference>
<sequence length="123" mass="14669">MLETSSVNYIKVEVIMPINKKHKAVIAPITASAKRKRLQRKNETIEQRNERLEKSRLCCEKIRATETISQRKLRLERDRIIRAKRIASKKSIQKRLLRDKVFREIQIRQQSENIKEESKDKDS</sequence>
<organism evidence="2 3">
    <name type="scientific">Brenthis ino</name>
    <name type="common">lesser marbled fritillary</name>
    <dbReference type="NCBI Taxonomy" id="405034"/>
    <lineage>
        <taxon>Eukaryota</taxon>
        <taxon>Metazoa</taxon>
        <taxon>Ecdysozoa</taxon>
        <taxon>Arthropoda</taxon>
        <taxon>Hexapoda</taxon>
        <taxon>Insecta</taxon>
        <taxon>Pterygota</taxon>
        <taxon>Neoptera</taxon>
        <taxon>Endopterygota</taxon>
        <taxon>Lepidoptera</taxon>
        <taxon>Glossata</taxon>
        <taxon>Ditrysia</taxon>
        <taxon>Papilionoidea</taxon>
        <taxon>Nymphalidae</taxon>
        <taxon>Heliconiinae</taxon>
        <taxon>Argynnini</taxon>
        <taxon>Brenthis</taxon>
    </lineage>
</organism>
<feature type="domain" description="STPR" evidence="1">
    <location>
        <begin position="32"/>
        <end position="90"/>
    </location>
</feature>
<dbReference type="Pfam" id="PF21107">
    <property type="entry name" value="STPRs"/>
    <property type="match status" value="1"/>
</dbReference>
<accession>A0A8J9V752</accession>
<dbReference type="AlphaFoldDB" id="A0A8J9V752"/>
<name>A0A8J9V752_9NEOP</name>
<dbReference type="EMBL" id="OV170229">
    <property type="protein sequence ID" value="CAH0731359.1"/>
    <property type="molecule type" value="Genomic_DNA"/>
</dbReference>
<dbReference type="OrthoDB" id="10360489at2759"/>
<protein>
    <recommendedName>
        <fullName evidence="1">STPR domain-containing protein</fullName>
    </recommendedName>
</protein>
<evidence type="ECO:0000259" key="1">
    <source>
        <dbReference type="Pfam" id="PF21107"/>
    </source>
</evidence>
<dbReference type="Proteomes" id="UP000838878">
    <property type="component" value="Chromosome 9"/>
</dbReference>
<evidence type="ECO:0000313" key="2">
    <source>
        <dbReference type="EMBL" id="CAH0731359.1"/>
    </source>
</evidence>